<dbReference type="CDD" id="cd00371">
    <property type="entry name" value="HMA"/>
    <property type="match status" value="1"/>
</dbReference>
<evidence type="ECO:0000313" key="4">
    <source>
        <dbReference type="Proteomes" id="UP000190306"/>
    </source>
</evidence>
<proteinExistence type="predicted"/>
<dbReference type="InterPro" id="IPR006121">
    <property type="entry name" value="HMA_dom"/>
</dbReference>
<evidence type="ECO:0000313" key="2">
    <source>
        <dbReference type="EMBL" id="OOQ54333.1"/>
    </source>
</evidence>
<dbReference type="Proteomes" id="UP000190306">
    <property type="component" value="Chromosome"/>
</dbReference>
<gene>
    <name evidence="2" type="ORF">AFM16_05510</name>
    <name evidence="3" type="ORF">HCX60_05630</name>
</gene>
<keyword evidence="4" id="KW-1185">Reference proteome</keyword>
<evidence type="ECO:0000259" key="1">
    <source>
        <dbReference type="PROSITE" id="PS50846"/>
    </source>
</evidence>
<reference evidence="2 4" key="1">
    <citation type="submission" date="2015-07" db="EMBL/GenBank/DDBJ databases">
        <title>Draft Genome Sequence of Streptomyces antibioticus, IMRU 3720 reveals insights in the evolution of actinomycin biosynthetic gene clusters in Streptomyces.</title>
        <authorList>
            <person name="Crnovcic I."/>
            <person name="Ruckert C."/>
            <person name="Kalinowksi J."/>
            <person name="Keller U."/>
        </authorList>
    </citation>
    <scope>NUCLEOTIDE SEQUENCE [LARGE SCALE GENOMIC DNA]</scope>
    <source>
        <strain evidence="2 4">DSM 41481</strain>
    </source>
</reference>
<accession>A0AAE6YFE3</accession>
<dbReference type="AlphaFoldDB" id="A0AAE6YFE3"/>
<sequence length="63" mass="6589">MHCTSCGLLIDDELEDLPGVRSASTDTRTGRSIVRLEEGAHVDSATLVAAVEGAGDYTARLAD</sequence>
<organism evidence="3 5">
    <name type="scientific">Streptomyces antibioticus</name>
    <dbReference type="NCBI Taxonomy" id="1890"/>
    <lineage>
        <taxon>Bacteria</taxon>
        <taxon>Bacillati</taxon>
        <taxon>Actinomycetota</taxon>
        <taxon>Actinomycetes</taxon>
        <taxon>Kitasatosporales</taxon>
        <taxon>Streptomycetaceae</taxon>
        <taxon>Streptomyces</taxon>
    </lineage>
</organism>
<dbReference type="Pfam" id="PF00403">
    <property type="entry name" value="HMA"/>
    <property type="match status" value="1"/>
</dbReference>
<dbReference type="EMBL" id="LHQL01000005">
    <property type="protein sequence ID" value="OOQ54333.1"/>
    <property type="molecule type" value="Genomic_DNA"/>
</dbReference>
<protein>
    <submittedName>
        <fullName evidence="3">Heavy metal transporter</fullName>
    </submittedName>
</protein>
<dbReference type="PROSITE" id="PS50846">
    <property type="entry name" value="HMA_2"/>
    <property type="match status" value="1"/>
</dbReference>
<feature type="domain" description="HMA" evidence="1">
    <location>
        <begin position="1"/>
        <end position="59"/>
    </location>
</feature>
<evidence type="ECO:0000313" key="5">
    <source>
        <dbReference type="Proteomes" id="UP000502504"/>
    </source>
</evidence>
<evidence type="ECO:0000313" key="3">
    <source>
        <dbReference type="EMBL" id="QIT48760.1"/>
    </source>
</evidence>
<reference evidence="3 5" key="2">
    <citation type="submission" date="2020-03" db="EMBL/GenBank/DDBJ databases">
        <title>Is there a link between lipid content and antibiotic production in Streptomyces?</title>
        <authorList>
            <person name="David M."/>
            <person name="Lejeune C."/>
            <person name="Abreu S."/>
            <person name="Thibessard A."/>
            <person name="Leblond P."/>
            <person name="Chaminade P."/>
            <person name="Virolle M.-J."/>
        </authorList>
    </citation>
    <scope>NUCLEOTIDE SEQUENCE [LARGE SCALE GENOMIC DNA]</scope>
    <source>
        <strain evidence="3 5">DSM 41481</strain>
    </source>
</reference>
<dbReference type="SUPFAM" id="SSF55008">
    <property type="entry name" value="HMA, heavy metal-associated domain"/>
    <property type="match status" value="1"/>
</dbReference>
<name>A0AAE6YFE3_STRAT</name>
<dbReference type="Gene3D" id="3.30.70.100">
    <property type="match status" value="1"/>
</dbReference>
<dbReference type="GO" id="GO:0046872">
    <property type="term" value="F:metal ion binding"/>
    <property type="evidence" value="ECO:0007669"/>
    <property type="project" value="InterPro"/>
</dbReference>
<dbReference type="EMBL" id="CP050692">
    <property type="protein sequence ID" value="QIT48760.1"/>
    <property type="molecule type" value="Genomic_DNA"/>
</dbReference>
<dbReference type="Proteomes" id="UP000502504">
    <property type="component" value="Chromosome"/>
</dbReference>
<dbReference type="InterPro" id="IPR036163">
    <property type="entry name" value="HMA_dom_sf"/>
</dbReference>